<dbReference type="GO" id="GO:0006633">
    <property type="term" value="P:fatty acid biosynthetic process"/>
    <property type="evidence" value="ECO:0007669"/>
    <property type="project" value="InterPro"/>
</dbReference>
<dbReference type="PANTHER" id="PTHR34069:SF3">
    <property type="entry name" value="ACYL-COA:ACYL-COA ALKYLTRANSFERASE"/>
    <property type="match status" value="1"/>
</dbReference>
<keyword evidence="3" id="KW-0812">Transmembrane</keyword>
<evidence type="ECO:0000256" key="1">
    <source>
        <dbReference type="ARBA" id="ARBA00022679"/>
    </source>
</evidence>
<evidence type="ECO:0000256" key="3">
    <source>
        <dbReference type="SAM" id="Phobius"/>
    </source>
</evidence>
<dbReference type="Pfam" id="PF08541">
    <property type="entry name" value="ACP_syn_III_C"/>
    <property type="match status" value="1"/>
</dbReference>
<name>A0A6I2MM73_9FLAO</name>
<dbReference type="GO" id="GO:0044550">
    <property type="term" value="P:secondary metabolite biosynthetic process"/>
    <property type="evidence" value="ECO:0007669"/>
    <property type="project" value="TreeGrafter"/>
</dbReference>
<reference evidence="6 7" key="1">
    <citation type="submission" date="2019-11" db="EMBL/GenBank/DDBJ databases">
        <title>Maribacter lutea sp. nov., a marine bacterium isolated from intertidal sand.</title>
        <authorList>
            <person name="Liu A."/>
        </authorList>
    </citation>
    <scope>NUCLEOTIDE SEQUENCE [LARGE SCALE GENOMIC DNA]</scope>
    <source>
        <strain evidence="6 7">RZ05</strain>
    </source>
</reference>
<dbReference type="AlphaFoldDB" id="A0A6I2MM73"/>
<dbReference type="Pfam" id="PF08545">
    <property type="entry name" value="ACP_syn_III"/>
    <property type="match status" value="1"/>
</dbReference>
<keyword evidence="3" id="KW-1133">Transmembrane helix</keyword>
<evidence type="ECO:0000313" key="7">
    <source>
        <dbReference type="Proteomes" id="UP000443153"/>
    </source>
</evidence>
<comment type="caution">
    <text evidence="6">The sequence shown here is derived from an EMBL/GenBank/DDBJ whole genome shotgun (WGS) entry which is preliminary data.</text>
</comment>
<dbReference type="RefSeq" id="WP_154364897.1">
    <property type="nucleotide sequence ID" value="NZ_CANMYZ010000007.1"/>
</dbReference>
<feature type="transmembrane region" description="Helical" evidence="3">
    <location>
        <begin position="323"/>
        <end position="348"/>
    </location>
</feature>
<dbReference type="Gene3D" id="3.40.47.10">
    <property type="match status" value="1"/>
</dbReference>
<dbReference type="InterPro" id="IPR013751">
    <property type="entry name" value="ACP_syn_III_N"/>
</dbReference>
<dbReference type="OrthoDB" id="9815506at2"/>
<sequence>MNLKFKNKKITGILTVLGEDEIKFDDEIANYGFTKSQSMKLKMVMGYNKRRVVKKGTTTSDLCVFGLNYLFDKGLLKKEDIDAMILISQSPDHLMPATSYIVHGRLGLKQDMACIDINQGCAGYVTGLSQAFMLLEQDEIKKVVVINADILSAKVSKSDRSSGPLTGDGATITIVENDPNGGVIYGSVKSDGTGADALIIPAGGFKLPSSEETAKLETDKSGNVKSLDHLDMKGDLIYNFVIREVPPMIDNLLEKAGKTKEQVDYFMFHQPNKFMLKQVTKQLEIPEDKLPTNVVENFGNASSATIPTTIAHNLGEKLKTNSYLICMAGFGIGLSWTSMLMTLGNLSFCEKINYK</sequence>
<keyword evidence="3" id="KW-0472">Membrane</keyword>
<dbReference type="InterPro" id="IPR013747">
    <property type="entry name" value="ACP_syn_III_C"/>
</dbReference>
<gene>
    <name evidence="6" type="ORF">GJ691_06170</name>
</gene>
<feature type="domain" description="Beta-ketoacyl-[acyl-carrier-protein] synthase III N-terminal" evidence="5">
    <location>
        <begin position="115"/>
        <end position="192"/>
    </location>
</feature>
<dbReference type="InterPro" id="IPR016039">
    <property type="entry name" value="Thiolase-like"/>
</dbReference>
<proteinExistence type="predicted"/>
<dbReference type="CDD" id="cd00830">
    <property type="entry name" value="KAS_III"/>
    <property type="match status" value="1"/>
</dbReference>
<organism evidence="6 7">
    <name type="scientific">Maribacter luteus</name>
    <dbReference type="NCBI Taxonomy" id="2594478"/>
    <lineage>
        <taxon>Bacteria</taxon>
        <taxon>Pseudomonadati</taxon>
        <taxon>Bacteroidota</taxon>
        <taxon>Flavobacteriia</taxon>
        <taxon>Flavobacteriales</taxon>
        <taxon>Flavobacteriaceae</taxon>
        <taxon>Maribacter</taxon>
    </lineage>
</organism>
<accession>A0A6I2MM73</accession>
<evidence type="ECO:0000259" key="5">
    <source>
        <dbReference type="Pfam" id="PF08545"/>
    </source>
</evidence>
<keyword evidence="2" id="KW-0012">Acyltransferase</keyword>
<evidence type="ECO:0000259" key="4">
    <source>
        <dbReference type="Pfam" id="PF08541"/>
    </source>
</evidence>
<dbReference type="EMBL" id="WKJH01000003">
    <property type="protein sequence ID" value="MRX63749.1"/>
    <property type="molecule type" value="Genomic_DNA"/>
</dbReference>
<feature type="domain" description="Beta-ketoacyl-[acyl-carrier-protein] synthase III C-terminal" evidence="4">
    <location>
        <begin position="253"/>
        <end position="342"/>
    </location>
</feature>
<evidence type="ECO:0000256" key="2">
    <source>
        <dbReference type="ARBA" id="ARBA00023315"/>
    </source>
</evidence>
<dbReference type="SUPFAM" id="SSF53901">
    <property type="entry name" value="Thiolase-like"/>
    <property type="match status" value="1"/>
</dbReference>
<dbReference type="Proteomes" id="UP000443153">
    <property type="component" value="Unassembled WGS sequence"/>
</dbReference>
<dbReference type="GO" id="GO:0004315">
    <property type="term" value="F:3-oxoacyl-[acyl-carrier-protein] synthase activity"/>
    <property type="evidence" value="ECO:0007669"/>
    <property type="project" value="InterPro"/>
</dbReference>
<keyword evidence="1" id="KW-0808">Transferase</keyword>
<keyword evidence="7" id="KW-1185">Reference proteome</keyword>
<protein>
    <submittedName>
        <fullName evidence="6">Ketoacyl-ACP synthase III</fullName>
    </submittedName>
</protein>
<evidence type="ECO:0000313" key="6">
    <source>
        <dbReference type="EMBL" id="MRX63749.1"/>
    </source>
</evidence>
<dbReference type="PANTHER" id="PTHR34069">
    <property type="entry name" value="3-OXOACYL-[ACYL-CARRIER-PROTEIN] SYNTHASE 3"/>
    <property type="match status" value="1"/>
</dbReference>